<protein>
    <submittedName>
        <fullName evidence="4">M14 family zinc carboxypeptidase</fullName>
    </submittedName>
</protein>
<evidence type="ECO:0000256" key="1">
    <source>
        <dbReference type="SAM" id="MobiDB-lite"/>
    </source>
</evidence>
<proteinExistence type="predicted"/>
<feature type="signal peptide" evidence="2">
    <location>
        <begin position="1"/>
        <end position="22"/>
    </location>
</feature>
<evidence type="ECO:0000259" key="3">
    <source>
        <dbReference type="Pfam" id="PF00246"/>
    </source>
</evidence>
<dbReference type="SUPFAM" id="SSF53187">
    <property type="entry name" value="Zn-dependent exopeptidases"/>
    <property type="match status" value="1"/>
</dbReference>
<keyword evidence="4" id="KW-0645">Protease</keyword>
<dbReference type="RefSeq" id="WP_007805889.1">
    <property type="nucleotide sequence ID" value="NZ_CP157948.1"/>
</dbReference>
<gene>
    <name evidence="4" type="ORF">ABNK63_10165</name>
</gene>
<feature type="domain" description="Peptidase M14" evidence="3">
    <location>
        <begin position="94"/>
        <end position="223"/>
    </location>
</feature>
<dbReference type="GO" id="GO:0006508">
    <property type="term" value="P:proteolysis"/>
    <property type="evidence" value="ECO:0007669"/>
    <property type="project" value="InterPro"/>
</dbReference>
<dbReference type="GO" id="GO:0008270">
    <property type="term" value="F:zinc ion binding"/>
    <property type="evidence" value="ECO:0007669"/>
    <property type="project" value="InterPro"/>
</dbReference>
<dbReference type="InterPro" id="IPR000834">
    <property type="entry name" value="Peptidase_M14"/>
</dbReference>
<dbReference type="EMBL" id="CP157948">
    <property type="protein sequence ID" value="XBS88770.1"/>
    <property type="molecule type" value="Genomic_DNA"/>
</dbReference>
<dbReference type="Gene3D" id="3.40.630.10">
    <property type="entry name" value="Zn peptidases"/>
    <property type="match status" value="1"/>
</dbReference>
<sequence>MHTTIRFSCGVLFSLGVFAAQAASTVVANDYARAPDQPVDQAYTDQILKFTTDPSFNTPLTSYLPASASVPTPEKVLGHVAGAPNYLPYSADVHRYFRALAAASPRVKVFTIGKSEEGREMIAVAIADESLLAGLDANRARLAQLADPRTIAMDDAKADQLVAQSTPVYYITGAIHSTETGSPTALMELAYRLAVDEAPYIRHIRSHVITLITPVVEVDGRDRMVDLYNWHLAHPGQNYPRLMYWGHYVAHDNNRDAMGMSLALTRNVADTFVGWHAQVLHDLHESVPFLYDNTVGDGPYNAWIDPILTGEWQQLGWDNVQQMTRLGMPGVFTHGDFDTWSPGYLMFIAAMHNGISRLYETFGNGGADTVQRILEPSEYERTWYRPNPPLPTVLWSQRNNNNYQQTGLLTALNYFAGNGQQFLKNFYLKAKRSIEKPQQAGPAAYVFSAGDPRAGSRAQLLRVLQRQHVEISRTSAPVTVSLPAPADKQKKPATQTFPAGSYVVRMDQPYSRIADTLLDRQYWSPKDPQQHPYDDTGWSMGDLFDVQVARITDPAILQAPMSLVGQPVDVPAGLAAIDLPNGKLPRIALMHTWLGTQTEGWWRIALDNLQVPYDYISTQDVARIGDLHAKYDVILFAPIGDTSTREIVDGMPMWGNPLPWKTTALTPNLGRIDATDDMRPGLSSSGLARLQQFVRDGGLLVTAEDTAKFAIDTGMAPGVSIVPTSRLKVVGSVLQAKFVDRRSPIAASYTREELALYSAAGQSFSVSSLLSGDRGLPSAKNFQRPTGRGGPHDTDTPEGRAATAAPALPDVKPWQPMPLNAEQMRNNPWVIPPDQRPQVILRYAAAKDLLIAGLLDGGDEIAERAAVVDARYGKGHVLLFASNPIWRGETIGSYPLVFNAILNHDRLDAPAGKTAERASR</sequence>
<keyword evidence="4" id="KW-0378">Hydrolase</keyword>
<feature type="chain" id="PRO_5043324833" evidence="2">
    <location>
        <begin position="23"/>
        <end position="920"/>
    </location>
</feature>
<dbReference type="GO" id="GO:0004181">
    <property type="term" value="F:metallocarboxypeptidase activity"/>
    <property type="evidence" value="ECO:0007669"/>
    <property type="project" value="InterPro"/>
</dbReference>
<dbReference type="AlphaFoldDB" id="A0AAU7QHB7"/>
<evidence type="ECO:0000256" key="2">
    <source>
        <dbReference type="SAM" id="SignalP"/>
    </source>
</evidence>
<keyword evidence="4" id="KW-0121">Carboxypeptidase</keyword>
<reference evidence="4" key="1">
    <citation type="submission" date="2024-06" db="EMBL/GenBank/DDBJ databases">
        <authorList>
            <person name="Sun Y."/>
        </authorList>
    </citation>
    <scope>NUCLEOTIDE SEQUENCE</scope>
    <source>
        <strain evidence="4">IGA1.0</strain>
    </source>
</reference>
<feature type="region of interest" description="Disordered" evidence="1">
    <location>
        <begin position="775"/>
        <end position="801"/>
    </location>
</feature>
<evidence type="ECO:0000313" key="4">
    <source>
        <dbReference type="EMBL" id="XBS88770.1"/>
    </source>
</evidence>
<name>A0AAU7QHB7_9GAMM</name>
<dbReference type="Pfam" id="PF00246">
    <property type="entry name" value="Peptidase_M14"/>
    <property type="match status" value="1"/>
</dbReference>
<keyword evidence="2" id="KW-0732">Signal</keyword>
<organism evidence="4">
    <name type="scientific">Rhodanobacter sp. IGA1.0</name>
    <dbReference type="NCBI Taxonomy" id="3158582"/>
    <lineage>
        <taxon>Bacteria</taxon>
        <taxon>Pseudomonadati</taxon>
        <taxon>Pseudomonadota</taxon>
        <taxon>Gammaproteobacteria</taxon>
        <taxon>Lysobacterales</taxon>
        <taxon>Rhodanobacteraceae</taxon>
        <taxon>Rhodanobacter</taxon>
    </lineage>
</organism>
<accession>A0AAU7QHB7</accession>